<evidence type="ECO:0008006" key="4">
    <source>
        <dbReference type="Google" id="ProtNLM"/>
    </source>
</evidence>
<proteinExistence type="predicted"/>
<dbReference type="EMBL" id="QJRN01000001">
    <property type="protein sequence ID" value="PYC43928.1"/>
    <property type="molecule type" value="Genomic_DNA"/>
</dbReference>
<accession>A0A9Q6NAY1</accession>
<name>A0A9Q6NAY1_9PSED</name>
<feature type="transmembrane region" description="Helical" evidence="1">
    <location>
        <begin position="14"/>
        <end position="37"/>
    </location>
</feature>
<gene>
    <name evidence="2" type="ORF">DMX08_02065</name>
</gene>
<organism evidence="2 3">
    <name type="scientific">Pseudomonas protegens</name>
    <dbReference type="NCBI Taxonomy" id="380021"/>
    <lineage>
        <taxon>Bacteria</taxon>
        <taxon>Pseudomonadati</taxon>
        <taxon>Pseudomonadota</taxon>
        <taxon>Gammaproteobacteria</taxon>
        <taxon>Pseudomonadales</taxon>
        <taxon>Pseudomonadaceae</taxon>
        <taxon>Pseudomonas</taxon>
    </lineage>
</organism>
<evidence type="ECO:0000256" key="1">
    <source>
        <dbReference type="SAM" id="Phobius"/>
    </source>
</evidence>
<dbReference type="AlphaFoldDB" id="A0A9Q6NAY1"/>
<dbReference type="RefSeq" id="WP_110651286.1">
    <property type="nucleotide sequence ID" value="NZ_QJRN01000001.1"/>
</dbReference>
<keyword evidence="1" id="KW-1133">Transmembrane helix</keyword>
<comment type="caution">
    <text evidence="2">The sequence shown here is derived from an EMBL/GenBank/DDBJ whole genome shotgun (WGS) entry which is preliminary data.</text>
</comment>
<evidence type="ECO:0000313" key="3">
    <source>
        <dbReference type="Proteomes" id="UP000248188"/>
    </source>
</evidence>
<sequence>MDGLTFTSELIKALAWPAATIILASLLRKPIVGLVPLMRKLKYKELELEFSQEVLALKAEASPVLDSPQKEKLSTTPSKALDLVSLSTRAAIMEAWIDVETAAVEVASSFWNQSPNETMRNLPNLGEYLHQCKVIDDKQLSIYKKLQHLRNKAAHAEELNLSEEDAMSYVTMAFNLARHIKSN</sequence>
<keyword evidence="1" id="KW-0812">Transmembrane</keyword>
<evidence type="ECO:0000313" key="2">
    <source>
        <dbReference type="EMBL" id="PYC43928.1"/>
    </source>
</evidence>
<keyword evidence="1" id="KW-0472">Membrane</keyword>
<protein>
    <recommendedName>
        <fullName evidence="4">DUF4145 domain-containing protein</fullName>
    </recommendedName>
</protein>
<dbReference type="Proteomes" id="UP000248188">
    <property type="component" value="Unassembled WGS sequence"/>
</dbReference>
<reference evidence="2 3" key="1">
    <citation type="submission" date="2018-06" db="EMBL/GenBank/DDBJ databases">
        <title>Pseudomonas diversity within urban Lake Michigan freshwaters.</title>
        <authorList>
            <person name="Batrich M."/>
            <person name="Hatzopoulos T."/>
            <person name="Putonti C."/>
        </authorList>
    </citation>
    <scope>NUCLEOTIDE SEQUENCE [LARGE SCALE GENOMIC DNA]</scope>
    <source>
        <strain evidence="2 3">MB-090624</strain>
    </source>
</reference>